<dbReference type="GO" id="GO:0016747">
    <property type="term" value="F:acyltransferase activity, transferring groups other than amino-acyl groups"/>
    <property type="evidence" value="ECO:0007669"/>
    <property type="project" value="InterPro"/>
</dbReference>
<sequence length="356" mass="40339">MRAETRRPTAWPSMKYEPALDGLRAIAVLGVVIFHVSSTALPGGWAGVDLFFVLSGFLITRLLDDEAARTGHISIRHFYIRRLLRLTPAFWCLLAFVVVLAIVERRWQILESVFLAGTYLMNWARAFSIGWRDYLGHTWSLAMEEQFYLLWPLAFRKIREGNPRRWLIAALIAVVAWRCLLATIGAEPSRTYNGFDTHSDGLLAGCLLALTPVPTRWLAICARWAILPVLMVIPIFAGLNEDWYATATWGLVLTWLVSVWLIVASLHPGWLRRAMSLTPFVFVGRMSYGLYLWHYPLIMLLEPRYGMVGSIAGAVIGFGLAVLSYYTVEKAFRQLRVRFETTKSAAARQTAEGTRI</sequence>
<feature type="transmembrane region" description="Helical" evidence="1">
    <location>
        <begin position="275"/>
        <end position="293"/>
    </location>
</feature>
<accession>A0A838LAQ0</accession>
<feature type="domain" description="Acyltransferase 3" evidence="2">
    <location>
        <begin position="19"/>
        <end position="323"/>
    </location>
</feature>
<name>A0A838LAQ0_9SPHN</name>
<dbReference type="RefSeq" id="WP_160363856.1">
    <property type="nucleotide sequence ID" value="NZ_JACEIB010000027.1"/>
</dbReference>
<evidence type="ECO:0000256" key="1">
    <source>
        <dbReference type="SAM" id="Phobius"/>
    </source>
</evidence>
<feature type="transmembrane region" description="Helical" evidence="1">
    <location>
        <begin position="21"/>
        <end position="38"/>
    </location>
</feature>
<reference evidence="3 4" key="1">
    <citation type="submission" date="2020-07" db="EMBL/GenBank/DDBJ databases">
        <authorList>
            <person name="Sun Q."/>
        </authorList>
    </citation>
    <scope>NUCLEOTIDE SEQUENCE [LARGE SCALE GENOMIC DNA]</scope>
    <source>
        <strain evidence="3 4">CGMCC 1.13654</strain>
    </source>
</reference>
<keyword evidence="4" id="KW-1185">Reference proteome</keyword>
<keyword evidence="1" id="KW-0812">Transmembrane</keyword>
<keyword evidence="1" id="KW-0472">Membrane</keyword>
<keyword evidence="1" id="KW-1133">Transmembrane helix</keyword>
<feature type="transmembrane region" description="Helical" evidence="1">
    <location>
        <begin position="44"/>
        <end position="63"/>
    </location>
</feature>
<organism evidence="3 4">
    <name type="scientific">Sphingomonas chungangi</name>
    <dbReference type="NCBI Taxonomy" id="2683589"/>
    <lineage>
        <taxon>Bacteria</taxon>
        <taxon>Pseudomonadati</taxon>
        <taxon>Pseudomonadota</taxon>
        <taxon>Alphaproteobacteria</taxon>
        <taxon>Sphingomonadales</taxon>
        <taxon>Sphingomonadaceae</taxon>
        <taxon>Sphingomonas</taxon>
    </lineage>
</organism>
<evidence type="ECO:0000313" key="3">
    <source>
        <dbReference type="EMBL" id="MBA2935950.1"/>
    </source>
</evidence>
<dbReference type="GO" id="GO:0009103">
    <property type="term" value="P:lipopolysaccharide biosynthetic process"/>
    <property type="evidence" value="ECO:0007669"/>
    <property type="project" value="TreeGrafter"/>
</dbReference>
<dbReference type="PANTHER" id="PTHR23028:SF53">
    <property type="entry name" value="ACYL_TRANSF_3 DOMAIN-CONTAINING PROTEIN"/>
    <property type="match status" value="1"/>
</dbReference>
<feature type="transmembrane region" description="Helical" evidence="1">
    <location>
        <begin position="243"/>
        <end position="263"/>
    </location>
</feature>
<dbReference type="AlphaFoldDB" id="A0A838LAQ0"/>
<keyword evidence="3" id="KW-0808">Transferase</keyword>
<protein>
    <submittedName>
        <fullName evidence="3">Acyltransferase</fullName>
    </submittedName>
</protein>
<dbReference type="EMBL" id="JACEIB010000027">
    <property type="protein sequence ID" value="MBA2935950.1"/>
    <property type="molecule type" value="Genomic_DNA"/>
</dbReference>
<evidence type="ECO:0000313" key="4">
    <source>
        <dbReference type="Proteomes" id="UP000570166"/>
    </source>
</evidence>
<feature type="transmembrane region" description="Helical" evidence="1">
    <location>
        <begin position="166"/>
        <end position="186"/>
    </location>
</feature>
<evidence type="ECO:0000259" key="2">
    <source>
        <dbReference type="Pfam" id="PF01757"/>
    </source>
</evidence>
<feature type="transmembrane region" description="Helical" evidence="1">
    <location>
        <begin position="217"/>
        <end position="237"/>
    </location>
</feature>
<dbReference type="GO" id="GO:0016020">
    <property type="term" value="C:membrane"/>
    <property type="evidence" value="ECO:0007669"/>
    <property type="project" value="TreeGrafter"/>
</dbReference>
<dbReference type="Pfam" id="PF01757">
    <property type="entry name" value="Acyl_transf_3"/>
    <property type="match status" value="1"/>
</dbReference>
<proteinExistence type="predicted"/>
<feature type="transmembrane region" description="Helical" evidence="1">
    <location>
        <begin position="109"/>
        <end position="127"/>
    </location>
</feature>
<comment type="caution">
    <text evidence="3">The sequence shown here is derived from an EMBL/GenBank/DDBJ whole genome shotgun (WGS) entry which is preliminary data.</text>
</comment>
<dbReference type="PANTHER" id="PTHR23028">
    <property type="entry name" value="ACETYLTRANSFERASE"/>
    <property type="match status" value="1"/>
</dbReference>
<dbReference type="InterPro" id="IPR050879">
    <property type="entry name" value="Acyltransferase_3"/>
</dbReference>
<feature type="transmembrane region" description="Helical" evidence="1">
    <location>
        <begin position="83"/>
        <end position="103"/>
    </location>
</feature>
<dbReference type="InterPro" id="IPR002656">
    <property type="entry name" value="Acyl_transf_3_dom"/>
</dbReference>
<gene>
    <name evidence="3" type="ORF">HZF05_17865</name>
</gene>
<keyword evidence="3" id="KW-0012">Acyltransferase</keyword>
<feature type="transmembrane region" description="Helical" evidence="1">
    <location>
        <begin position="305"/>
        <end position="328"/>
    </location>
</feature>
<dbReference type="Proteomes" id="UP000570166">
    <property type="component" value="Unassembled WGS sequence"/>
</dbReference>